<dbReference type="AlphaFoldDB" id="A0A0L0KHV8"/>
<dbReference type="EMBL" id="JPPY01000068">
    <property type="protein sequence ID" value="KND37215.1"/>
    <property type="molecule type" value="Genomic_DNA"/>
</dbReference>
<evidence type="ECO:0000256" key="1">
    <source>
        <dbReference type="ARBA" id="ARBA00022833"/>
    </source>
</evidence>
<evidence type="ECO:0008006" key="4">
    <source>
        <dbReference type="Google" id="ProtNLM"/>
    </source>
</evidence>
<dbReference type="Gene3D" id="3.40.50.10320">
    <property type="entry name" value="LmbE-like"/>
    <property type="match status" value="1"/>
</dbReference>
<dbReference type="OrthoDB" id="9816564at2"/>
<dbReference type="SUPFAM" id="SSF102588">
    <property type="entry name" value="LmbE-like"/>
    <property type="match status" value="1"/>
</dbReference>
<protein>
    <recommendedName>
        <fullName evidence="4">GlcNAc-PI de-N-acetylase</fullName>
    </recommendedName>
</protein>
<dbReference type="GO" id="GO:0016137">
    <property type="term" value="P:glycoside metabolic process"/>
    <property type="evidence" value="ECO:0007669"/>
    <property type="project" value="UniProtKB-ARBA"/>
</dbReference>
<evidence type="ECO:0000313" key="2">
    <source>
        <dbReference type="EMBL" id="KND37215.1"/>
    </source>
</evidence>
<gene>
    <name evidence="2" type="ORF">IQ63_09805</name>
</gene>
<dbReference type="Pfam" id="PF02585">
    <property type="entry name" value="PIG-L"/>
    <property type="match status" value="1"/>
</dbReference>
<reference evidence="3" key="1">
    <citation type="submission" date="2014-07" db="EMBL/GenBank/DDBJ databases">
        <title>Genome sequencing of plant-pathogenic Streptomyces species.</title>
        <authorList>
            <person name="Harrison J."/>
            <person name="Sapp M."/>
            <person name="Thwaites R."/>
            <person name="Studholme D.J."/>
        </authorList>
    </citation>
    <scope>NUCLEOTIDE SEQUENCE [LARGE SCALE GENOMIC DNA]</scope>
    <source>
        <strain evidence="3">NCPPB 4445</strain>
    </source>
</reference>
<dbReference type="RefSeq" id="WP_050370290.1">
    <property type="nucleotide sequence ID" value="NZ_KQ257813.1"/>
</dbReference>
<comment type="caution">
    <text evidence="2">The sequence shown here is derived from an EMBL/GenBank/DDBJ whole genome shotgun (WGS) entry which is preliminary data.</text>
</comment>
<name>A0A0L0KHV8_9ACTN</name>
<organism evidence="2 3">
    <name type="scientific">Streptomyces acidiscabies</name>
    <dbReference type="NCBI Taxonomy" id="42234"/>
    <lineage>
        <taxon>Bacteria</taxon>
        <taxon>Bacillati</taxon>
        <taxon>Actinomycetota</taxon>
        <taxon>Actinomycetes</taxon>
        <taxon>Kitasatosporales</taxon>
        <taxon>Streptomycetaceae</taxon>
        <taxon>Streptomyces</taxon>
    </lineage>
</organism>
<proteinExistence type="predicted"/>
<dbReference type="PATRIC" id="fig|42234.21.peg.2021"/>
<dbReference type="Proteomes" id="UP000037151">
    <property type="component" value="Unassembled WGS sequence"/>
</dbReference>
<sequence length="343" mass="37608">MTEIPDTWYPTVLPHVETADGTLRFLGHQVEGYGHLSDRDTALLSRCDGSRPLAGFPEADRETIGRWRRHGLLLMAPPPPPGPPATEPPVIVSPHPDDAALALGGTVARQGARFLDVFSVETWTKDPYYAERPALTRRLLLDEEGVAARVLRARVELLGFVDAADRDLRRDRFFTAPAWSDGSVREEPQLFDTLTERLAPLLEGAGPVVYAPLGVGGHVDHVACREAVLELARTGRLGSARVAFYEDQPYSLFASAEETAKNLGARLAEQGLGELRPELLPVDDEALLTKCEALGAYRIQVRKGIIQRIRRHGVRLAEGSGFPAAERIWLMRPPTSDRGPAAL</sequence>
<accession>A0A0L0KHV8</accession>
<evidence type="ECO:0000313" key="3">
    <source>
        <dbReference type="Proteomes" id="UP000037151"/>
    </source>
</evidence>
<dbReference type="InterPro" id="IPR003737">
    <property type="entry name" value="GlcNAc_PI_deacetylase-related"/>
</dbReference>
<dbReference type="InterPro" id="IPR024078">
    <property type="entry name" value="LmbE-like_dom_sf"/>
</dbReference>
<keyword evidence="1" id="KW-0862">Zinc</keyword>